<accession>A0AAP0LP56</accession>
<evidence type="ECO:0000313" key="7">
    <source>
        <dbReference type="EMBL" id="KAK9181959.1"/>
    </source>
</evidence>
<keyword evidence="4" id="KW-1071">Ligand-gated ion channel</keyword>
<dbReference type="GO" id="GO:0016020">
    <property type="term" value="C:membrane"/>
    <property type="evidence" value="ECO:0007669"/>
    <property type="project" value="UniProtKB-SubCell"/>
</dbReference>
<gene>
    <name evidence="7" type="ORF">WN944_025100</name>
</gene>
<dbReference type="PROSITE" id="PS50042">
    <property type="entry name" value="CNMP_BINDING_3"/>
    <property type="match status" value="1"/>
</dbReference>
<comment type="caution">
    <text evidence="7">The sequence shown here is derived from an EMBL/GenBank/DDBJ whole genome shotgun (WGS) entry which is preliminary data.</text>
</comment>
<dbReference type="InterPro" id="IPR014710">
    <property type="entry name" value="RmlC-like_jellyroll"/>
</dbReference>
<evidence type="ECO:0000256" key="3">
    <source>
        <dbReference type="ARBA" id="ARBA00022992"/>
    </source>
</evidence>
<evidence type="ECO:0000256" key="1">
    <source>
        <dbReference type="ARBA" id="ARBA00022535"/>
    </source>
</evidence>
<keyword evidence="2" id="KW-0112">Calmodulin-binding</keyword>
<dbReference type="EMBL" id="JBCGBO010000024">
    <property type="protein sequence ID" value="KAK9181959.1"/>
    <property type="molecule type" value="Genomic_DNA"/>
</dbReference>
<dbReference type="InterPro" id="IPR000595">
    <property type="entry name" value="cNMP-bd_dom"/>
</dbReference>
<dbReference type="SUPFAM" id="SSF51206">
    <property type="entry name" value="cAMP-binding domain-like"/>
    <property type="match status" value="1"/>
</dbReference>
<keyword evidence="4" id="KW-0813">Transport</keyword>
<dbReference type="PANTHER" id="PTHR45651:SF5">
    <property type="entry name" value="CYCLIC NUCLEOTIDE-GATED ION CHANNEL 1"/>
    <property type="match status" value="1"/>
</dbReference>
<organism evidence="7 8">
    <name type="scientific">Citrus x changshan-huyou</name>
    <dbReference type="NCBI Taxonomy" id="2935761"/>
    <lineage>
        <taxon>Eukaryota</taxon>
        <taxon>Viridiplantae</taxon>
        <taxon>Streptophyta</taxon>
        <taxon>Embryophyta</taxon>
        <taxon>Tracheophyta</taxon>
        <taxon>Spermatophyta</taxon>
        <taxon>Magnoliopsida</taxon>
        <taxon>eudicotyledons</taxon>
        <taxon>Gunneridae</taxon>
        <taxon>Pentapetalae</taxon>
        <taxon>rosids</taxon>
        <taxon>malvids</taxon>
        <taxon>Sapindales</taxon>
        <taxon>Rutaceae</taxon>
        <taxon>Aurantioideae</taxon>
        <taxon>Citrus</taxon>
    </lineage>
</organism>
<evidence type="ECO:0000256" key="5">
    <source>
        <dbReference type="ARBA" id="ARBA00023303"/>
    </source>
</evidence>
<keyword evidence="3" id="KW-0547">Nucleotide-binding</keyword>
<dbReference type="AlphaFoldDB" id="A0AAP0LP56"/>
<dbReference type="GO" id="GO:0030552">
    <property type="term" value="F:cAMP binding"/>
    <property type="evidence" value="ECO:0007669"/>
    <property type="project" value="UniProtKB-KW"/>
</dbReference>
<sequence>MYIKMQKFENWEDYSLDHLCGCLKPVFFSERSTIISEGESIHEMLFVLEGQIWIYSKFKLIGLKRQEDGNYCGEEIIDWAENQSSSHGHLPISTRTIIAHTNIEGFTLKADDLKQGVALHRRFDQLVRFVQSSWRSKKSKQMQMKRRQSRSHEYQKIIYFCCDILDYNYLIDGDYFREELITWAQSERYSNLSISARTIQALSDVEAFTLMADDFITQSDISIGRLFCYSHTGFLESFYGTKGRLSKNHA</sequence>
<dbReference type="GO" id="GO:0034220">
    <property type="term" value="P:monoatomic ion transmembrane transport"/>
    <property type="evidence" value="ECO:0007669"/>
    <property type="project" value="UniProtKB-KW"/>
</dbReference>
<dbReference type="GO" id="GO:0005516">
    <property type="term" value="F:calmodulin binding"/>
    <property type="evidence" value="ECO:0007669"/>
    <property type="project" value="UniProtKB-KW"/>
</dbReference>
<dbReference type="PANTHER" id="PTHR45651">
    <property type="entry name" value="CYCLIC NUCLEOTIDE-GATED ION CHANNEL 15-RELATED-RELATED"/>
    <property type="match status" value="1"/>
</dbReference>
<keyword evidence="1" id="KW-0140">cGMP</keyword>
<evidence type="ECO:0000256" key="4">
    <source>
        <dbReference type="ARBA" id="ARBA00023286"/>
    </source>
</evidence>
<feature type="domain" description="Cyclic nucleotide-binding" evidence="6">
    <location>
        <begin position="7"/>
        <end position="74"/>
    </location>
</feature>
<dbReference type="Gene3D" id="2.60.120.10">
    <property type="entry name" value="Jelly Rolls"/>
    <property type="match status" value="2"/>
</dbReference>
<keyword evidence="8" id="KW-1185">Reference proteome</keyword>
<name>A0AAP0LP56_9ROSI</name>
<evidence type="ECO:0000259" key="6">
    <source>
        <dbReference type="PROSITE" id="PS50042"/>
    </source>
</evidence>
<protein>
    <recommendedName>
        <fullName evidence="6">Cyclic nucleotide-binding domain-containing protein</fullName>
    </recommendedName>
</protein>
<proteinExistence type="predicted"/>
<dbReference type="Proteomes" id="UP001428341">
    <property type="component" value="Unassembled WGS sequence"/>
</dbReference>
<evidence type="ECO:0000256" key="2">
    <source>
        <dbReference type="ARBA" id="ARBA00022860"/>
    </source>
</evidence>
<dbReference type="InterPro" id="IPR018490">
    <property type="entry name" value="cNMP-bd_dom_sf"/>
</dbReference>
<evidence type="ECO:0000313" key="8">
    <source>
        <dbReference type="Proteomes" id="UP001428341"/>
    </source>
</evidence>
<dbReference type="CDD" id="cd00038">
    <property type="entry name" value="CAP_ED"/>
    <property type="match status" value="1"/>
</dbReference>
<keyword evidence="5" id="KW-0407">Ion channel</keyword>
<dbReference type="GO" id="GO:0030553">
    <property type="term" value="F:cGMP binding"/>
    <property type="evidence" value="ECO:0007669"/>
    <property type="project" value="UniProtKB-KW"/>
</dbReference>
<reference evidence="7 8" key="1">
    <citation type="submission" date="2024-05" db="EMBL/GenBank/DDBJ databases">
        <title>Haplotype-resolved chromosome-level genome assembly of Huyou (Citrus changshanensis).</title>
        <authorList>
            <person name="Miao C."/>
            <person name="Chen W."/>
            <person name="Wu Y."/>
            <person name="Wang L."/>
            <person name="Zhao S."/>
            <person name="Grierson D."/>
            <person name="Xu C."/>
            <person name="Chen K."/>
        </authorList>
    </citation>
    <scope>NUCLEOTIDE SEQUENCE [LARGE SCALE GENOMIC DNA]</scope>
    <source>
        <strain evidence="7">01-14</strain>
        <tissue evidence="7">Leaf</tissue>
    </source>
</reference>
<keyword evidence="3" id="KW-0142">cGMP-binding</keyword>
<keyword evidence="4" id="KW-0406">Ion transport</keyword>